<dbReference type="GO" id="GO:0016020">
    <property type="term" value="C:membrane"/>
    <property type="evidence" value="ECO:0007669"/>
    <property type="project" value="UniProtKB-SubCell"/>
</dbReference>
<evidence type="ECO:0000256" key="4">
    <source>
        <dbReference type="ARBA" id="ARBA00023136"/>
    </source>
</evidence>
<feature type="transmembrane region" description="Helical" evidence="6">
    <location>
        <begin position="79"/>
        <end position="97"/>
    </location>
</feature>
<dbReference type="Proteomes" id="UP000015104">
    <property type="component" value="Unassembled WGS sequence"/>
</dbReference>
<reference evidence="9" key="1">
    <citation type="submission" date="2011-08" db="EMBL/GenBank/DDBJ databases">
        <authorList>
            <person name="Rombauts S."/>
        </authorList>
    </citation>
    <scope>NUCLEOTIDE SEQUENCE</scope>
    <source>
        <strain evidence="9">London</strain>
    </source>
</reference>
<feature type="transmembrane region" description="Helical" evidence="6">
    <location>
        <begin position="147"/>
        <end position="167"/>
    </location>
</feature>
<dbReference type="PANTHER" id="PTHR46726:SF1">
    <property type="entry name" value="TWO-PORE CALCIUM CHANNEL 3"/>
    <property type="match status" value="1"/>
</dbReference>
<keyword evidence="4 6" id="KW-0472">Membrane</keyword>
<feature type="transmembrane region" description="Helical" evidence="6">
    <location>
        <begin position="654"/>
        <end position="676"/>
    </location>
</feature>
<feature type="transmembrane region" description="Helical" evidence="6">
    <location>
        <begin position="491"/>
        <end position="511"/>
    </location>
</feature>
<dbReference type="Pfam" id="PF00520">
    <property type="entry name" value="Ion_trans"/>
    <property type="match status" value="2"/>
</dbReference>
<evidence type="ECO:0000256" key="3">
    <source>
        <dbReference type="ARBA" id="ARBA00022989"/>
    </source>
</evidence>
<dbReference type="Gene3D" id="1.10.287.70">
    <property type="match status" value="2"/>
</dbReference>
<dbReference type="GO" id="GO:0005216">
    <property type="term" value="F:monoatomic ion channel activity"/>
    <property type="evidence" value="ECO:0007669"/>
    <property type="project" value="InterPro"/>
</dbReference>
<keyword evidence="9" id="KW-1185">Reference proteome</keyword>
<keyword evidence="3 6" id="KW-1133">Transmembrane helix</keyword>
<dbReference type="InterPro" id="IPR027359">
    <property type="entry name" value="Volt_channel_dom_sf"/>
</dbReference>
<dbReference type="SUPFAM" id="SSF81324">
    <property type="entry name" value="Voltage-gated potassium channels"/>
    <property type="match status" value="2"/>
</dbReference>
<dbReference type="STRING" id="32264.T1K286"/>
<feature type="region of interest" description="Disordered" evidence="5">
    <location>
        <begin position="1"/>
        <end position="33"/>
    </location>
</feature>
<dbReference type="eggNOG" id="KOG2301">
    <property type="taxonomic scope" value="Eukaryota"/>
</dbReference>
<dbReference type="Gene3D" id="1.20.120.350">
    <property type="entry name" value="Voltage-gated potassium channels. Chain C"/>
    <property type="match status" value="1"/>
</dbReference>
<keyword evidence="2 6" id="KW-0812">Transmembrane</keyword>
<feature type="transmembrane region" description="Helical" evidence="6">
    <location>
        <begin position="437"/>
        <end position="455"/>
    </location>
</feature>
<comment type="subcellular location">
    <subcellularLocation>
        <location evidence="1">Membrane</location>
        <topology evidence="1">Multi-pass membrane protein</topology>
    </subcellularLocation>
</comment>
<dbReference type="PANTHER" id="PTHR46726">
    <property type="entry name" value="TWO PORE CHANNEL 3"/>
    <property type="match status" value="1"/>
</dbReference>
<organism evidence="8 9">
    <name type="scientific">Tetranychus urticae</name>
    <name type="common">Two-spotted spider mite</name>
    <dbReference type="NCBI Taxonomy" id="32264"/>
    <lineage>
        <taxon>Eukaryota</taxon>
        <taxon>Metazoa</taxon>
        <taxon>Ecdysozoa</taxon>
        <taxon>Arthropoda</taxon>
        <taxon>Chelicerata</taxon>
        <taxon>Arachnida</taxon>
        <taxon>Acari</taxon>
        <taxon>Acariformes</taxon>
        <taxon>Trombidiformes</taxon>
        <taxon>Prostigmata</taxon>
        <taxon>Eleutherengona</taxon>
        <taxon>Raphignathae</taxon>
        <taxon>Tetranychoidea</taxon>
        <taxon>Tetranychidae</taxon>
        <taxon>Tetranychus</taxon>
    </lineage>
</organism>
<proteinExistence type="predicted"/>
<evidence type="ECO:0000256" key="1">
    <source>
        <dbReference type="ARBA" id="ARBA00004141"/>
    </source>
</evidence>
<feature type="transmembrane region" description="Helical" evidence="6">
    <location>
        <begin position="560"/>
        <end position="582"/>
    </location>
</feature>
<reference evidence="8" key="2">
    <citation type="submission" date="2015-06" db="UniProtKB">
        <authorList>
            <consortium name="EnsemblMetazoa"/>
        </authorList>
    </citation>
    <scope>IDENTIFICATION</scope>
</reference>
<dbReference type="AlphaFoldDB" id="T1K286"/>
<dbReference type="EMBL" id="CAEY01001360">
    <property type="status" value="NOT_ANNOTATED_CDS"/>
    <property type="molecule type" value="Genomic_DNA"/>
</dbReference>
<feature type="domain" description="Ion transport" evidence="7">
    <location>
        <begin position="436"/>
        <end position="683"/>
    </location>
</feature>
<feature type="domain" description="Ion transport" evidence="7">
    <location>
        <begin position="77"/>
        <end position="308"/>
    </location>
</feature>
<accession>T1K286</accession>
<evidence type="ECO:0000259" key="7">
    <source>
        <dbReference type="Pfam" id="PF00520"/>
    </source>
</evidence>
<feature type="compositionally biased region" description="Polar residues" evidence="5">
    <location>
        <begin position="726"/>
        <end position="736"/>
    </location>
</feature>
<feature type="transmembrane region" description="Helical" evidence="6">
    <location>
        <begin position="279"/>
        <end position="304"/>
    </location>
</feature>
<evidence type="ECO:0000256" key="5">
    <source>
        <dbReference type="SAM" id="MobiDB-lite"/>
    </source>
</evidence>
<protein>
    <recommendedName>
        <fullName evidence="7">Ion transport domain-containing protein</fullName>
    </recommendedName>
</protein>
<dbReference type="InterPro" id="IPR005821">
    <property type="entry name" value="Ion_trans_dom"/>
</dbReference>
<evidence type="ECO:0000256" key="6">
    <source>
        <dbReference type="SAM" id="Phobius"/>
    </source>
</evidence>
<feature type="transmembrane region" description="Helical" evidence="6">
    <location>
        <begin position="109"/>
        <end position="127"/>
    </location>
</feature>
<sequence length="922" mass="105592">MEVEMNGVDNRVNNQSFNLTSDKDITDSSSNVDAEQSSVGRTYDALLSGALVNSAFEGYPFEFKTDSRSLRLYYVYRHWSLYYLLFIFLAVLHLLALWEPIGQTRNKAYFDNLTITIELLCLTYFVIRLVLRGYVTQSYTFWHDPKTIILIWTVVITLLDIVAYLALPSNKAMRWSLCLRPLFIITFAENRQIRRAIRSIRNTLPDIINVLILFFLSLGVSSLIAFKLFNKAKLFHDEKVSESLNYFDNFIDSFYQLYILVTTANNPSIMMPSYNRNRLYAIFFIIFLIINLYLFMNIILAVIYNKYRKHLKNEVCKLLQIKRDNLSRAYDIVTKGDELGMTRDQLEIIMEAVFQTWSVFDYAARHNSVIVDLVWSILETNGRIRRSDFMDIGDLMAMKIRIIYSKNSQESCCGYWLPFVYKSAPSQALIRMVHSRYFRYFFDCLIVLNVALIAIYDNHRQLKLEYYLLTAFTFEIFAKLYAFGTHGFIKSFWNAFDFIVIGLAIVFWLLISSNYATEASLGRYFDIVLVLRALRIGKIIGNIERFSVVVVTIRSLVPSIATYGILLLVLYYFYAIIGMQLFHGLVYSNPSGCSSDSIDCCPESLASKNVTMCTINFNSIASSFLLLFDLMVVNEWHTLAHNFEILAASKYTRLFFISFHVACVIIVLNIFAAFVIEAFILEYTNTTEGSVYLNSVLNKIKQLGLSSVNTNGALSTPNTKKGDPNKINSGQSSTKATKESLQAEQLDGLVDFDFNQYDDFAAYGGSSNHRSSIFYLPDKPELKVHIVERVSVESLLIRILTSSSCLLTLAADAAAAFDLADASSATSGIGRPLPFRPEQSHSGLFLPWIRVEEVDYCDDHWYRVRLILMAQRIDFLLLFLSHIHEHENTHQESLHHDGSFPCSLPNELISDSQRLDLPFGCA</sequence>
<name>T1K286_TETUR</name>
<feature type="transmembrane region" description="Helical" evidence="6">
    <location>
        <begin position="467"/>
        <end position="484"/>
    </location>
</feature>
<dbReference type="EnsemblMetazoa" id="tetur04g04150.1">
    <property type="protein sequence ID" value="tetur04g04150.1"/>
    <property type="gene ID" value="tetur04g04150"/>
</dbReference>
<evidence type="ECO:0000313" key="8">
    <source>
        <dbReference type="EnsemblMetazoa" id="tetur04g04150.1"/>
    </source>
</evidence>
<feature type="region of interest" description="Disordered" evidence="5">
    <location>
        <begin position="714"/>
        <end position="736"/>
    </location>
</feature>
<evidence type="ECO:0000256" key="2">
    <source>
        <dbReference type="ARBA" id="ARBA00022692"/>
    </source>
</evidence>
<evidence type="ECO:0000313" key="9">
    <source>
        <dbReference type="Proteomes" id="UP000015104"/>
    </source>
</evidence>
<feature type="compositionally biased region" description="Polar residues" evidence="5">
    <location>
        <begin position="11"/>
        <end position="20"/>
    </location>
</feature>
<dbReference type="HOGENOM" id="CLU_019500_0_0_1"/>
<feature type="transmembrane region" description="Helical" evidence="6">
    <location>
        <begin position="207"/>
        <end position="229"/>
    </location>
</feature>